<dbReference type="AlphaFoldDB" id="A0A545STQ7"/>
<evidence type="ECO:0000256" key="3">
    <source>
        <dbReference type="ARBA" id="ARBA00007931"/>
    </source>
</evidence>
<keyword evidence="4" id="KW-0645">Protease</keyword>
<dbReference type="OrthoDB" id="9781963at2"/>
<keyword evidence="9 12" id="KW-1133">Transmembrane helix</keyword>
<gene>
    <name evidence="14" type="ORF">FIL88_01765</name>
</gene>
<dbReference type="PANTHER" id="PTHR39188">
    <property type="entry name" value="MEMBRANE-ASSOCIATED ZINC METALLOPROTEASE M50B"/>
    <property type="match status" value="1"/>
</dbReference>
<evidence type="ECO:0000259" key="13">
    <source>
        <dbReference type="Pfam" id="PF02163"/>
    </source>
</evidence>
<feature type="transmembrane region" description="Helical" evidence="12">
    <location>
        <begin position="40"/>
        <end position="57"/>
    </location>
</feature>
<keyword evidence="8" id="KW-0862">Zinc</keyword>
<keyword evidence="5 12" id="KW-0812">Transmembrane</keyword>
<evidence type="ECO:0000256" key="11">
    <source>
        <dbReference type="ARBA" id="ARBA00023136"/>
    </source>
</evidence>
<evidence type="ECO:0000256" key="2">
    <source>
        <dbReference type="ARBA" id="ARBA00004141"/>
    </source>
</evidence>
<evidence type="ECO:0000256" key="4">
    <source>
        <dbReference type="ARBA" id="ARBA00022670"/>
    </source>
</evidence>
<sequence>MSSDNVIFEHRGPFGIVVEFRQSVLFLLGLILFLSFDSTNLVGSLAWPAILIGSVYLHEIGHAWGCKVQGIPIREVVIHGGGGYCLPGRSMSRREDELVTAMGPIVNLALWAMSSLALDMVQSGDIAYVLYLVAQINLFLAIFNLFPMMPLDGGRLFQLILARFTHPTLATRIAGGVGLIACGLWAAFLILGITSGGFILLFFPQFGVHWRMLRTGF</sequence>
<comment type="similarity">
    <text evidence="3">Belongs to the peptidase M50B family.</text>
</comment>
<keyword evidence="15" id="KW-1185">Reference proteome</keyword>
<evidence type="ECO:0000256" key="8">
    <source>
        <dbReference type="ARBA" id="ARBA00022833"/>
    </source>
</evidence>
<dbReference type="GO" id="GO:0008237">
    <property type="term" value="F:metallopeptidase activity"/>
    <property type="evidence" value="ECO:0007669"/>
    <property type="project" value="UniProtKB-KW"/>
</dbReference>
<evidence type="ECO:0000256" key="12">
    <source>
        <dbReference type="SAM" id="Phobius"/>
    </source>
</evidence>
<keyword evidence="10" id="KW-0482">Metalloprotease</keyword>
<name>A0A545STQ7_9RHOB</name>
<dbReference type="GO" id="GO:0016020">
    <property type="term" value="C:membrane"/>
    <property type="evidence" value="ECO:0007669"/>
    <property type="project" value="UniProtKB-SubCell"/>
</dbReference>
<protein>
    <recommendedName>
        <fullName evidence="13">Peptidase M50 domain-containing protein</fullName>
    </recommendedName>
</protein>
<keyword evidence="6" id="KW-0479">Metal-binding</keyword>
<dbReference type="Pfam" id="PF02163">
    <property type="entry name" value="Peptidase_M50"/>
    <property type="match status" value="1"/>
</dbReference>
<organism evidence="14 15">
    <name type="scientific">Aliiroseovarius halocynthiae</name>
    <dbReference type="NCBI Taxonomy" id="985055"/>
    <lineage>
        <taxon>Bacteria</taxon>
        <taxon>Pseudomonadati</taxon>
        <taxon>Pseudomonadota</taxon>
        <taxon>Alphaproteobacteria</taxon>
        <taxon>Rhodobacterales</taxon>
        <taxon>Paracoccaceae</taxon>
        <taxon>Aliiroseovarius</taxon>
    </lineage>
</organism>
<dbReference type="Proteomes" id="UP000315816">
    <property type="component" value="Unassembled WGS sequence"/>
</dbReference>
<dbReference type="EMBL" id="VICH01000004">
    <property type="protein sequence ID" value="TQV68347.1"/>
    <property type="molecule type" value="Genomic_DNA"/>
</dbReference>
<reference evidence="14 15" key="1">
    <citation type="submission" date="2019-06" db="EMBL/GenBank/DDBJ databases">
        <title>A novel species of marine bacteria.</title>
        <authorList>
            <person name="Wang Y."/>
        </authorList>
    </citation>
    <scope>NUCLEOTIDE SEQUENCE [LARGE SCALE GENOMIC DNA]</scope>
    <source>
        <strain evidence="14 15">MA1-10</strain>
    </source>
</reference>
<comment type="caution">
    <text evidence="14">The sequence shown here is derived from an EMBL/GenBank/DDBJ whole genome shotgun (WGS) entry which is preliminary data.</text>
</comment>
<keyword evidence="7" id="KW-0378">Hydrolase</keyword>
<feature type="domain" description="Peptidase M50" evidence="13">
    <location>
        <begin position="119"/>
        <end position="173"/>
    </location>
</feature>
<evidence type="ECO:0000313" key="15">
    <source>
        <dbReference type="Proteomes" id="UP000315816"/>
    </source>
</evidence>
<evidence type="ECO:0000256" key="1">
    <source>
        <dbReference type="ARBA" id="ARBA00001947"/>
    </source>
</evidence>
<dbReference type="GO" id="GO:0006508">
    <property type="term" value="P:proteolysis"/>
    <property type="evidence" value="ECO:0007669"/>
    <property type="project" value="UniProtKB-KW"/>
</dbReference>
<comment type="cofactor">
    <cofactor evidence="1">
        <name>Zn(2+)</name>
        <dbReference type="ChEBI" id="CHEBI:29105"/>
    </cofactor>
</comment>
<evidence type="ECO:0000256" key="9">
    <source>
        <dbReference type="ARBA" id="ARBA00022989"/>
    </source>
</evidence>
<accession>A0A545STQ7</accession>
<dbReference type="PANTHER" id="PTHR39188:SF3">
    <property type="entry name" value="STAGE IV SPORULATION PROTEIN FB"/>
    <property type="match status" value="1"/>
</dbReference>
<evidence type="ECO:0000256" key="7">
    <source>
        <dbReference type="ARBA" id="ARBA00022801"/>
    </source>
</evidence>
<evidence type="ECO:0000313" key="14">
    <source>
        <dbReference type="EMBL" id="TQV68347.1"/>
    </source>
</evidence>
<comment type="subcellular location">
    <subcellularLocation>
        <location evidence="2">Membrane</location>
        <topology evidence="2">Multi-pass membrane protein</topology>
    </subcellularLocation>
</comment>
<dbReference type="GO" id="GO:0046872">
    <property type="term" value="F:metal ion binding"/>
    <property type="evidence" value="ECO:0007669"/>
    <property type="project" value="UniProtKB-KW"/>
</dbReference>
<feature type="transmembrane region" description="Helical" evidence="12">
    <location>
        <begin position="173"/>
        <end position="203"/>
    </location>
</feature>
<dbReference type="InterPro" id="IPR008915">
    <property type="entry name" value="Peptidase_M50"/>
</dbReference>
<feature type="transmembrane region" description="Helical" evidence="12">
    <location>
        <begin position="12"/>
        <end position="34"/>
    </location>
</feature>
<evidence type="ECO:0000256" key="10">
    <source>
        <dbReference type="ARBA" id="ARBA00023049"/>
    </source>
</evidence>
<proteinExistence type="inferred from homology"/>
<evidence type="ECO:0000256" key="6">
    <source>
        <dbReference type="ARBA" id="ARBA00022723"/>
    </source>
</evidence>
<dbReference type="RefSeq" id="WP_142852101.1">
    <property type="nucleotide sequence ID" value="NZ_FXWW01000001.1"/>
</dbReference>
<evidence type="ECO:0000256" key="5">
    <source>
        <dbReference type="ARBA" id="ARBA00022692"/>
    </source>
</evidence>
<keyword evidence="11 12" id="KW-0472">Membrane</keyword>
<feature type="transmembrane region" description="Helical" evidence="12">
    <location>
        <begin position="126"/>
        <end position="146"/>
    </location>
</feature>